<keyword evidence="1" id="KW-0812">Transmembrane</keyword>
<reference evidence="2" key="1">
    <citation type="submission" date="2021-02" db="EMBL/GenBank/DDBJ databases">
        <title>Infant gut strain persistence is associated with maternal origin, phylogeny, and functional potential including surface adhesion and iron acquisition.</title>
        <authorList>
            <person name="Lou Y.C."/>
        </authorList>
    </citation>
    <scope>NUCLEOTIDE SEQUENCE</scope>
    <source>
        <strain evidence="2">L3_101_000M1_dasL3_101_000M1_concoct_87</strain>
    </source>
</reference>
<gene>
    <name evidence="2" type="ORF">KHY36_07375</name>
</gene>
<keyword evidence="1" id="KW-0472">Membrane</keyword>
<sequence>MKQKVRGHAFRLVGLILGIIGATVSITSIVFAALGLHQARLCKRCEKGENFR</sequence>
<comment type="caution">
    <text evidence="2">The sequence shown here is derived from an EMBL/GenBank/DDBJ whole genome shotgun (WGS) entry which is preliminary data.</text>
</comment>
<accession>A0A943HJ55</accession>
<keyword evidence="1" id="KW-1133">Transmembrane helix</keyword>
<evidence type="ECO:0000313" key="2">
    <source>
        <dbReference type="EMBL" id="MBS5332331.1"/>
    </source>
</evidence>
<evidence type="ECO:0000256" key="1">
    <source>
        <dbReference type="SAM" id="Phobius"/>
    </source>
</evidence>
<name>A0A943HJ55_9FIRM</name>
<evidence type="ECO:0000313" key="3">
    <source>
        <dbReference type="Proteomes" id="UP000759273"/>
    </source>
</evidence>
<organism evidence="2 3">
    <name type="scientific">Subdoligranulum variabile</name>
    <dbReference type="NCBI Taxonomy" id="214851"/>
    <lineage>
        <taxon>Bacteria</taxon>
        <taxon>Bacillati</taxon>
        <taxon>Bacillota</taxon>
        <taxon>Clostridia</taxon>
        <taxon>Eubacteriales</taxon>
        <taxon>Oscillospiraceae</taxon>
        <taxon>Subdoligranulum</taxon>
    </lineage>
</organism>
<dbReference type="AlphaFoldDB" id="A0A943HJ55"/>
<dbReference type="Proteomes" id="UP000759273">
    <property type="component" value="Unassembled WGS sequence"/>
</dbReference>
<dbReference type="EMBL" id="JAGZGG010000014">
    <property type="protein sequence ID" value="MBS5332331.1"/>
    <property type="molecule type" value="Genomic_DNA"/>
</dbReference>
<proteinExistence type="predicted"/>
<protein>
    <submittedName>
        <fullName evidence="2">Uncharacterized protein</fullName>
    </submittedName>
</protein>
<feature type="transmembrane region" description="Helical" evidence="1">
    <location>
        <begin position="12"/>
        <end position="36"/>
    </location>
</feature>